<gene>
    <name evidence="2" type="ORF">A2930_00275</name>
</gene>
<sequence length="186" mass="20745">MLVIGVGTYYANRYHRQQQIQKIARETPDIALTKSRAAIRFKKWAKSVPKAVSAVDKKYGKMIERVAKIQKVDPKLIKTIVVVESSAKEDAISAKNAIGLMGIKPIAARDVGHDRISLLTNPTYSIVTGAKYIKMLRDRYGFKNRNQLLLAYNEGPAEAKALLSRGFNPAGHEYVIKTNYVLASLQ</sequence>
<comment type="caution">
    <text evidence="2">The sequence shown here is derived from an EMBL/GenBank/DDBJ whole genome shotgun (WGS) entry which is preliminary data.</text>
</comment>
<dbReference type="PANTHER" id="PTHR37423">
    <property type="entry name" value="SOLUBLE LYTIC MUREIN TRANSGLYCOSYLASE-RELATED"/>
    <property type="match status" value="1"/>
</dbReference>
<dbReference type="SUPFAM" id="SSF53955">
    <property type="entry name" value="Lysozyme-like"/>
    <property type="match status" value="1"/>
</dbReference>
<dbReference type="InterPro" id="IPR008258">
    <property type="entry name" value="Transglycosylase_SLT_dom_1"/>
</dbReference>
<dbReference type="AlphaFoldDB" id="A0A1F5X1W4"/>
<evidence type="ECO:0000259" key="1">
    <source>
        <dbReference type="Pfam" id="PF01464"/>
    </source>
</evidence>
<proteinExistence type="predicted"/>
<evidence type="ECO:0000313" key="3">
    <source>
        <dbReference type="Proteomes" id="UP000178114"/>
    </source>
</evidence>
<organism evidence="2 3">
    <name type="scientific">Candidatus Giovannonibacteria bacterium RIFCSPLOWO2_01_FULL_45_34</name>
    <dbReference type="NCBI Taxonomy" id="1798351"/>
    <lineage>
        <taxon>Bacteria</taxon>
        <taxon>Candidatus Giovannoniibacteriota</taxon>
    </lineage>
</organism>
<dbReference type="PANTHER" id="PTHR37423:SF2">
    <property type="entry name" value="MEMBRANE-BOUND LYTIC MUREIN TRANSGLYCOSYLASE C"/>
    <property type="match status" value="1"/>
</dbReference>
<reference evidence="2 3" key="1">
    <citation type="journal article" date="2016" name="Nat. Commun.">
        <title>Thousands of microbial genomes shed light on interconnected biogeochemical processes in an aquifer system.</title>
        <authorList>
            <person name="Anantharaman K."/>
            <person name="Brown C.T."/>
            <person name="Hug L.A."/>
            <person name="Sharon I."/>
            <person name="Castelle C.J."/>
            <person name="Probst A.J."/>
            <person name="Thomas B.C."/>
            <person name="Singh A."/>
            <person name="Wilkins M.J."/>
            <person name="Karaoz U."/>
            <person name="Brodie E.L."/>
            <person name="Williams K.H."/>
            <person name="Hubbard S.S."/>
            <person name="Banfield J.F."/>
        </authorList>
    </citation>
    <scope>NUCLEOTIDE SEQUENCE [LARGE SCALE GENOMIC DNA]</scope>
</reference>
<name>A0A1F5X1W4_9BACT</name>
<dbReference type="EMBL" id="MFID01000002">
    <property type="protein sequence ID" value="OGF81897.1"/>
    <property type="molecule type" value="Genomic_DNA"/>
</dbReference>
<dbReference type="Gene3D" id="1.10.530.10">
    <property type="match status" value="1"/>
</dbReference>
<feature type="domain" description="Transglycosylase SLT" evidence="1">
    <location>
        <begin position="62"/>
        <end position="160"/>
    </location>
</feature>
<dbReference type="InterPro" id="IPR023346">
    <property type="entry name" value="Lysozyme-like_dom_sf"/>
</dbReference>
<dbReference type="Pfam" id="PF01464">
    <property type="entry name" value="SLT"/>
    <property type="match status" value="1"/>
</dbReference>
<accession>A0A1F5X1W4</accession>
<evidence type="ECO:0000313" key="2">
    <source>
        <dbReference type="EMBL" id="OGF81897.1"/>
    </source>
</evidence>
<protein>
    <recommendedName>
        <fullName evidence="1">Transglycosylase SLT domain-containing protein</fullName>
    </recommendedName>
</protein>
<dbReference type="Proteomes" id="UP000178114">
    <property type="component" value="Unassembled WGS sequence"/>
</dbReference>